<dbReference type="EMBL" id="JAGYPN010000002">
    <property type="protein sequence ID" value="MBS4223089.1"/>
    <property type="molecule type" value="Genomic_DNA"/>
</dbReference>
<accession>A0A942UUE4</accession>
<protein>
    <submittedName>
        <fullName evidence="2">Uncharacterized protein</fullName>
    </submittedName>
</protein>
<dbReference type="Proteomes" id="UP000676456">
    <property type="component" value="Unassembled WGS sequence"/>
</dbReference>
<reference evidence="2 3" key="1">
    <citation type="submission" date="2021-05" db="EMBL/GenBank/DDBJ databases">
        <title>Novel Bacillus species.</title>
        <authorList>
            <person name="Liu G."/>
        </authorList>
    </citation>
    <scope>NUCLEOTIDE SEQUENCE [LARGE SCALE GENOMIC DNA]</scope>
    <source>
        <strain evidence="2 3">FJAT-49682</strain>
    </source>
</reference>
<dbReference type="AlphaFoldDB" id="A0A942UUE4"/>
<evidence type="ECO:0000313" key="3">
    <source>
        <dbReference type="Proteomes" id="UP000676456"/>
    </source>
</evidence>
<keyword evidence="1" id="KW-0175">Coiled coil</keyword>
<comment type="caution">
    <text evidence="2">The sequence shown here is derived from an EMBL/GenBank/DDBJ whole genome shotgun (WGS) entry which is preliminary data.</text>
</comment>
<organism evidence="2 3">
    <name type="scientific">Lederbergia citrea</name>
    <dbReference type="NCBI Taxonomy" id="2833581"/>
    <lineage>
        <taxon>Bacteria</taxon>
        <taxon>Bacillati</taxon>
        <taxon>Bacillota</taxon>
        <taxon>Bacilli</taxon>
        <taxon>Bacillales</taxon>
        <taxon>Bacillaceae</taxon>
        <taxon>Lederbergia</taxon>
    </lineage>
</organism>
<proteinExistence type="predicted"/>
<dbReference type="RefSeq" id="WP_213098132.1">
    <property type="nucleotide sequence ID" value="NZ_JAGYPN010000002.1"/>
</dbReference>
<keyword evidence="3" id="KW-1185">Reference proteome</keyword>
<evidence type="ECO:0000313" key="2">
    <source>
        <dbReference type="EMBL" id="MBS4223089.1"/>
    </source>
</evidence>
<feature type="coiled-coil region" evidence="1">
    <location>
        <begin position="27"/>
        <end position="54"/>
    </location>
</feature>
<gene>
    <name evidence="2" type="ORF">KHA91_10080</name>
</gene>
<name>A0A942UUE4_9BACI</name>
<sequence>MDIKTVGHFQQTLLQQRNVREENEKVIRYNEKELEEFLRTLERIETKLDVLLMQRGK</sequence>
<evidence type="ECO:0000256" key="1">
    <source>
        <dbReference type="SAM" id="Coils"/>
    </source>
</evidence>